<accession>A0AAD4ZAK6</accession>
<evidence type="ECO:0000313" key="2">
    <source>
        <dbReference type="Proteomes" id="UP001054821"/>
    </source>
</evidence>
<gene>
    <name evidence="1" type="ORF">L3X38_018954</name>
</gene>
<dbReference type="AlphaFoldDB" id="A0AAD4ZAK6"/>
<comment type="caution">
    <text evidence="1">The sequence shown here is derived from an EMBL/GenBank/DDBJ whole genome shotgun (WGS) entry which is preliminary data.</text>
</comment>
<name>A0AAD4ZAK6_PRUDU</name>
<organism evidence="1 2">
    <name type="scientific">Prunus dulcis</name>
    <name type="common">Almond</name>
    <name type="synonym">Amygdalus dulcis</name>
    <dbReference type="NCBI Taxonomy" id="3755"/>
    <lineage>
        <taxon>Eukaryota</taxon>
        <taxon>Viridiplantae</taxon>
        <taxon>Streptophyta</taxon>
        <taxon>Embryophyta</taxon>
        <taxon>Tracheophyta</taxon>
        <taxon>Spermatophyta</taxon>
        <taxon>Magnoliopsida</taxon>
        <taxon>eudicotyledons</taxon>
        <taxon>Gunneridae</taxon>
        <taxon>Pentapetalae</taxon>
        <taxon>rosids</taxon>
        <taxon>fabids</taxon>
        <taxon>Rosales</taxon>
        <taxon>Rosaceae</taxon>
        <taxon>Amygdaloideae</taxon>
        <taxon>Amygdaleae</taxon>
        <taxon>Prunus</taxon>
    </lineage>
</organism>
<protein>
    <submittedName>
        <fullName evidence="1">Uncharacterized protein</fullName>
    </submittedName>
</protein>
<dbReference type="EMBL" id="JAJFAZ020000003">
    <property type="protein sequence ID" value="KAI5339682.1"/>
    <property type="molecule type" value="Genomic_DNA"/>
</dbReference>
<reference evidence="1 2" key="1">
    <citation type="journal article" date="2022" name="G3 (Bethesda)">
        <title>Whole-genome sequence and methylome profiling of the almond [Prunus dulcis (Mill.) D.A. Webb] cultivar 'Nonpareil'.</title>
        <authorList>
            <person name="D'Amico-Willman K.M."/>
            <person name="Ouma W.Z."/>
            <person name="Meulia T."/>
            <person name="Sideli G.M."/>
            <person name="Gradziel T.M."/>
            <person name="Fresnedo-Ramirez J."/>
        </authorList>
    </citation>
    <scope>NUCLEOTIDE SEQUENCE [LARGE SCALE GENOMIC DNA]</scope>
    <source>
        <strain evidence="1">Clone GOH B32 T37-40</strain>
    </source>
</reference>
<proteinExistence type="predicted"/>
<dbReference type="Proteomes" id="UP001054821">
    <property type="component" value="Chromosome 3"/>
</dbReference>
<keyword evidence="2" id="KW-1185">Reference proteome</keyword>
<evidence type="ECO:0000313" key="1">
    <source>
        <dbReference type="EMBL" id="KAI5339682.1"/>
    </source>
</evidence>
<sequence>MYANPVVVGGVVVMVEDKEEEVVVVVVVEVEVEMRVNVVMVMEVEVKMKVVGEDGWRWSSLLLLKAALKSNLKACF</sequence>